<evidence type="ECO:0000313" key="3">
    <source>
        <dbReference type="EMBL" id="RCN58307.1"/>
    </source>
</evidence>
<dbReference type="Proteomes" id="UP000253250">
    <property type="component" value="Unassembled WGS sequence"/>
</dbReference>
<evidence type="ECO:0000256" key="1">
    <source>
        <dbReference type="SAM" id="Phobius"/>
    </source>
</evidence>
<accession>A0A368HJJ1</accession>
<proteinExistence type="predicted"/>
<keyword evidence="1" id="KW-1133">Transmembrane helix</keyword>
<comment type="caution">
    <text evidence="3">The sequence shown here is derived from an EMBL/GenBank/DDBJ whole genome shotgun (WGS) entry which is preliminary data.</text>
</comment>
<protein>
    <recommendedName>
        <fullName evidence="2">Zinc finger/thioredoxin putative domain-containing protein</fullName>
    </recommendedName>
</protein>
<dbReference type="AlphaFoldDB" id="A0A368HJJ1"/>
<keyword evidence="1" id="KW-0472">Membrane</keyword>
<gene>
    <name evidence="3" type="ORF">C4900_00460</name>
</gene>
<dbReference type="InterPro" id="IPR021834">
    <property type="entry name" value="DUF3426"/>
</dbReference>
<name>A0A368HJJ1_9GAMM</name>
<evidence type="ECO:0000259" key="2">
    <source>
        <dbReference type="Pfam" id="PF13719"/>
    </source>
</evidence>
<dbReference type="InterPro" id="IPR011723">
    <property type="entry name" value="Znf/thioredoxin_put"/>
</dbReference>
<dbReference type="EMBL" id="PSYR01000001">
    <property type="protein sequence ID" value="RCN58307.1"/>
    <property type="molecule type" value="Genomic_DNA"/>
</dbReference>
<organism evidence="3 4">
    <name type="scientific">Acidiferrobacter thiooxydans</name>
    <dbReference type="NCBI Taxonomy" id="163359"/>
    <lineage>
        <taxon>Bacteria</taxon>
        <taxon>Pseudomonadati</taxon>
        <taxon>Pseudomonadota</taxon>
        <taxon>Gammaproteobacteria</taxon>
        <taxon>Acidiferrobacterales</taxon>
        <taxon>Acidiferrobacteraceae</taxon>
        <taxon>Acidiferrobacter</taxon>
    </lineage>
</organism>
<evidence type="ECO:0000313" key="4">
    <source>
        <dbReference type="Proteomes" id="UP000253250"/>
    </source>
</evidence>
<dbReference type="RefSeq" id="WP_114282112.1">
    <property type="nucleotide sequence ID" value="NZ_PSYR01000001.1"/>
</dbReference>
<dbReference type="Pfam" id="PF11906">
    <property type="entry name" value="DUF3426"/>
    <property type="match status" value="1"/>
</dbReference>
<reference evidence="3 4" key="1">
    <citation type="submission" date="2018-02" db="EMBL/GenBank/DDBJ databases">
        <title>Insights into the biology of acidophilic members of the Acidiferrobacteraceae family derived from comparative genomic analyses.</title>
        <authorList>
            <person name="Issotta F."/>
            <person name="Thyssen C."/>
            <person name="Mena C."/>
            <person name="Moya A."/>
            <person name="Bellenberg S."/>
            <person name="Sproer C."/>
            <person name="Covarrubias P.C."/>
            <person name="Sand W."/>
            <person name="Quatrini R."/>
            <person name="Vera M."/>
        </authorList>
    </citation>
    <scope>NUCLEOTIDE SEQUENCE [LARGE SCALE GENOMIC DNA]</scope>
    <source>
        <strain evidence="4">m-1</strain>
    </source>
</reference>
<keyword evidence="4" id="KW-1185">Reference proteome</keyword>
<sequence length="209" mass="22431">MILTQCPSCRTLFKVDSKALEACGGAVRCGQCAAVFQADVYRLEGDVIADPGRSPTRTWPLAIAALLLAGALGVQGLYAARAALARRALTRPVVEALCRAVPCDLAHPAALDRFHLRAARVTQGTGGVLRIRAQLRNAAGFRQSLPFLEVTLRSARGRVIARAHFPARVFLRHLRPTLAPGETAAVHLDLHVPARATSWQLALLAAPKR</sequence>
<feature type="transmembrane region" description="Helical" evidence="1">
    <location>
        <begin position="59"/>
        <end position="80"/>
    </location>
</feature>
<keyword evidence="1" id="KW-0812">Transmembrane</keyword>
<feature type="domain" description="Zinc finger/thioredoxin putative" evidence="2">
    <location>
        <begin position="3"/>
        <end position="38"/>
    </location>
</feature>
<dbReference type="Pfam" id="PF13719">
    <property type="entry name" value="Zn_ribbon_5"/>
    <property type="match status" value="1"/>
</dbReference>
<dbReference type="NCBIfam" id="TIGR02098">
    <property type="entry name" value="MJ0042_CXXC"/>
    <property type="match status" value="1"/>
</dbReference>
<dbReference type="OrthoDB" id="6717714at2"/>